<evidence type="ECO:0000313" key="13">
    <source>
        <dbReference type="Proteomes" id="UP000799302"/>
    </source>
</evidence>
<dbReference type="InterPro" id="IPR009292">
    <property type="entry name" value="RRP36"/>
</dbReference>
<keyword evidence="6" id="KW-0175">Coiled coil</keyword>
<evidence type="ECO:0000313" key="12">
    <source>
        <dbReference type="EMBL" id="KAF2672023.1"/>
    </source>
</evidence>
<dbReference type="Pfam" id="PF06102">
    <property type="entry name" value="RRP36"/>
    <property type="match status" value="1"/>
</dbReference>
<feature type="compositionally biased region" description="Basic and acidic residues" evidence="11">
    <location>
        <begin position="42"/>
        <end position="51"/>
    </location>
</feature>
<keyword evidence="4 10" id="KW-0690">Ribosome biogenesis</keyword>
<feature type="region of interest" description="Disordered" evidence="11">
    <location>
        <begin position="1"/>
        <end position="255"/>
    </location>
</feature>
<feature type="compositionally biased region" description="Acidic residues" evidence="11">
    <location>
        <begin position="66"/>
        <end position="118"/>
    </location>
</feature>
<evidence type="ECO:0000256" key="6">
    <source>
        <dbReference type="ARBA" id="ARBA00023054"/>
    </source>
</evidence>
<organism evidence="12 13">
    <name type="scientific">Microthyrium microscopicum</name>
    <dbReference type="NCBI Taxonomy" id="703497"/>
    <lineage>
        <taxon>Eukaryota</taxon>
        <taxon>Fungi</taxon>
        <taxon>Dikarya</taxon>
        <taxon>Ascomycota</taxon>
        <taxon>Pezizomycotina</taxon>
        <taxon>Dothideomycetes</taxon>
        <taxon>Dothideomycetes incertae sedis</taxon>
        <taxon>Microthyriales</taxon>
        <taxon>Microthyriaceae</taxon>
        <taxon>Microthyrium</taxon>
    </lineage>
</organism>
<proteinExistence type="inferred from homology"/>
<feature type="region of interest" description="Disordered" evidence="11">
    <location>
        <begin position="316"/>
        <end position="344"/>
    </location>
</feature>
<evidence type="ECO:0000256" key="7">
    <source>
        <dbReference type="ARBA" id="ARBA00023242"/>
    </source>
</evidence>
<comment type="subcellular location">
    <subcellularLocation>
        <location evidence="1 10">Nucleus</location>
        <location evidence="1 10">Nucleolus</location>
    </subcellularLocation>
</comment>
<evidence type="ECO:0000256" key="3">
    <source>
        <dbReference type="ARBA" id="ARBA00011167"/>
    </source>
</evidence>
<dbReference type="Proteomes" id="UP000799302">
    <property type="component" value="Unassembled WGS sequence"/>
</dbReference>
<feature type="region of interest" description="Disordered" evidence="11">
    <location>
        <begin position="281"/>
        <end position="302"/>
    </location>
</feature>
<protein>
    <recommendedName>
        <fullName evidence="10">rRNA biogenesis protein RRP36</fullName>
    </recommendedName>
</protein>
<keyword evidence="13" id="KW-1185">Reference proteome</keyword>
<dbReference type="GO" id="GO:0000462">
    <property type="term" value="P:maturation of SSU-rRNA from tricistronic rRNA transcript (SSU-rRNA, 5.8S rRNA, LSU-rRNA)"/>
    <property type="evidence" value="ECO:0007669"/>
    <property type="project" value="TreeGrafter"/>
</dbReference>
<reference evidence="12" key="1">
    <citation type="journal article" date="2020" name="Stud. Mycol.">
        <title>101 Dothideomycetes genomes: a test case for predicting lifestyles and emergence of pathogens.</title>
        <authorList>
            <person name="Haridas S."/>
            <person name="Albert R."/>
            <person name="Binder M."/>
            <person name="Bloem J."/>
            <person name="Labutti K."/>
            <person name="Salamov A."/>
            <person name="Andreopoulos B."/>
            <person name="Baker S."/>
            <person name="Barry K."/>
            <person name="Bills G."/>
            <person name="Bluhm B."/>
            <person name="Cannon C."/>
            <person name="Castanera R."/>
            <person name="Culley D."/>
            <person name="Daum C."/>
            <person name="Ezra D."/>
            <person name="Gonzalez J."/>
            <person name="Henrissat B."/>
            <person name="Kuo A."/>
            <person name="Liang C."/>
            <person name="Lipzen A."/>
            <person name="Lutzoni F."/>
            <person name="Magnuson J."/>
            <person name="Mondo S."/>
            <person name="Nolan M."/>
            <person name="Ohm R."/>
            <person name="Pangilinan J."/>
            <person name="Park H.-J."/>
            <person name="Ramirez L."/>
            <person name="Alfaro M."/>
            <person name="Sun H."/>
            <person name="Tritt A."/>
            <person name="Yoshinaga Y."/>
            <person name="Zwiers L.-H."/>
            <person name="Turgeon B."/>
            <person name="Goodwin S."/>
            <person name="Spatafora J."/>
            <person name="Crous P."/>
            <person name="Grigoriev I."/>
        </authorList>
    </citation>
    <scope>NUCLEOTIDE SEQUENCE</scope>
    <source>
        <strain evidence="12">CBS 115976</strain>
    </source>
</reference>
<comment type="function">
    <text evidence="9 10">Component of the 90S pre-ribosome involved in the maturation of rRNAs. Required for early cleavages of the pre-RNAs in the 40S ribosomal subunit maturation pathway.</text>
</comment>
<evidence type="ECO:0000256" key="1">
    <source>
        <dbReference type="ARBA" id="ARBA00004604"/>
    </source>
</evidence>
<comment type="similarity">
    <text evidence="2 10">Belongs to the RRP36 family.</text>
</comment>
<keyword evidence="8 10" id="KW-0687">Ribonucleoprotein</keyword>
<dbReference type="GO" id="GO:0030686">
    <property type="term" value="C:90S preribosome"/>
    <property type="evidence" value="ECO:0007669"/>
    <property type="project" value="TreeGrafter"/>
</dbReference>
<evidence type="ECO:0000256" key="4">
    <source>
        <dbReference type="ARBA" id="ARBA00022517"/>
    </source>
</evidence>
<evidence type="ECO:0000256" key="9">
    <source>
        <dbReference type="ARBA" id="ARBA00025053"/>
    </source>
</evidence>
<sequence>MAKLSKAKTSRSNDRDDDMSEPYSDELNVSSPEVLEMDEEGEVVRNSDWPEKKKKKSRKSLSQEMADLDETIDEVDQEDEEEEEEEEEEDAENESDASAGFEDEADWESEDDAAVDPEDSVKRKLSTVSFGVLAKAQDSMPPQSKKRKLADVDFETEEKLGALKKRLKQLQEEKQLKAPPPKSTNKPRKSEDESDSSDQNSDQDSANGQSKGRSSKHAPTSLSTKKAVSRKRDVVEVRNPRLRDPRFDPTAGPVDREKIRKNYSFLDGYVDSEIKDLKTTLKNAKPPAKGAKKPKGKPGLKLTEEDIAAIKKELVQKESKKASQEAQDKRMDVVREHKKKEKELVRQGKKPFFLKNSDVKKQVLVKRFEGLSEGKRDKVIEKKRKRIASKERKDMPTSRRISE</sequence>
<dbReference type="PANTHER" id="PTHR21738:SF0">
    <property type="entry name" value="RIBOSOMAL RNA PROCESSING PROTEIN 36 HOMOLOG"/>
    <property type="match status" value="1"/>
</dbReference>
<evidence type="ECO:0000256" key="11">
    <source>
        <dbReference type="SAM" id="MobiDB-lite"/>
    </source>
</evidence>
<feature type="region of interest" description="Disordered" evidence="11">
    <location>
        <begin position="375"/>
        <end position="403"/>
    </location>
</feature>
<dbReference type="OrthoDB" id="448446at2759"/>
<feature type="compositionally biased region" description="Acidic residues" evidence="11">
    <location>
        <begin position="15"/>
        <end position="24"/>
    </location>
</feature>
<feature type="compositionally biased region" description="Polar residues" evidence="11">
    <location>
        <begin position="206"/>
        <end position="226"/>
    </location>
</feature>
<feature type="compositionally biased region" description="Basic and acidic residues" evidence="11">
    <location>
        <begin position="388"/>
        <end position="403"/>
    </location>
</feature>
<dbReference type="GO" id="GO:0005730">
    <property type="term" value="C:nucleolus"/>
    <property type="evidence" value="ECO:0007669"/>
    <property type="project" value="UniProtKB-SubCell"/>
</dbReference>
<keyword evidence="5 10" id="KW-0698">rRNA processing</keyword>
<name>A0A6A6UKM2_9PEZI</name>
<evidence type="ECO:0000256" key="8">
    <source>
        <dbReference type="ARBA" id="ARBA00023274"/>
    </source>
</evidence>
<evidence type="ECO:0000256" key="2">
    <source>
        <dbReference type="ARBA" id="ARBA00009418"/>
    </source>
</evidence>
<dbReference type="AlphaFoldDB" id="A0A6A6UKM2"/>
<gene>
    <name evidence="12" type="ORF">BT63DRAFT_452521</name>
</gene>
<comment type="subunit">
    <text evidence="3 10">Associates with 90S and pre-40S pre-ribosomal particles.</text>
</comment>
<evidence type="ECO:0000256" key="10">
    <source>
        <dbReference type="RuleBase" id="RU368027"/>
    </source>
</evidence>
<accession>A0A6A6UKM2</accession>
<feature type="compositionally biased region" description="Basic and acidic residues" evidence="11">
    <location>
        <begin position="230"/>
        <end position="247"/>
    </location>
</feature>
<evidence type="ECO:0000256" key="5">
    <source>
        <dbReference type="ARBA" id="ARBA00022552"/>
    </source>
</evidence>
<dbReference type="EMBL" id="MU004232">
    <property type="protein sequence ID" value="KAF2672023.1"/>
    <property type="molecule type" value="Genomic_DNA"/>
</dbReference>
<keyword evidence="7 10" id="KW-0539">Nucleus</keyword>
<dbReference type="PANTHER" id="PTHR21738">
    <property type="entry name" value="RIBOSOMAL RNA PROCESSING PROTEIN 36 HOMOLOG"/>
    <property type="match status" value="1"/>
</dbReference>